<dbReference type="InterPro" id="IPR036428">
    <property type="entry name" value="PCD_sf"/>
</dbReference>
<sequence>MSAVFSAGEDEAKMKEELQSLQETGWILDEDCMGIKKTYYFKTYTKVLVTRLLWNVNIEITDRAIAGLSYGHRRTMQVQVSSPENGDRCWSRYGSLGNPLPSWPLVPGYVHGAIL</sequence>
<evidence type="ECO:0008006" key="3">
    <source>
        <dbReference type="Google" id="ProtNLM"/>
    </source>
</evidence>
<evidence type="ECO:0000313" key="2">
    <source>
        <dbReference type="Proteomes" id="UP000243515"/>
    </source>
</evidence>
<keyword evidence="2" id="KW-1185">Reference proteome</keyword>
<reference evidence="1 2" key="1">
    <citation type="journal article" date="2015" name="Environ. Microbiol.">
        <title>Metagenome sequence of Elaphomyces granulatus from sporocarp tissue reveals Ascomycota ectomycorrhizal fingerprints of genome expansion and a Proteobacteria-rich microbiome.</title>
        <authorList>
            <person name="Quandt C.A."/>
            <person name="Kohler A."/>
            <person name="Hesse C.N."/>
            <person name="Sharpton T.J."/>
            <person name="Martin F."/>
            <person name="Spatafora J.W."/>
        </authorList>
    </citation>
    <scope>NUCLEOTIDE SEQUENCE [LARGE SCALE GENOMIC DNA]</scope>
    <source>
        <strain evidence="1 2">OSC145934</strain>
    </source>
</reference>
<dbReference type="GO" id="GO:0006729">
    <property type="term" value="P:tetrahydrobiopterin biosynthetic process"/>
    <property type="evidence" value="ECO:0007669"/>
    <property type="project" value="InterPro"/>
</dbReference>
<dbReference type="Gene3D" id="3.30.1360.20">
    <property type="entry name" value="Transcriptional coactivator/pterin dehydratase"/>
    <property type="match status" value="1"/>
</dbReference>
<proteinExistence type="predicted"/>
<dbReference type="AlphaFoldDB" id="A0A232M0M5"/>
<name>A0A232M0M5_9EURO</name>
<gene>
    <name evidence="1" type="ORF">Egran_02331</name>
</gene>
<protein>
    <recommendedName>
        <fullName evidence="3">4a-hydroxytetrahydrobiopterin dehydratase</fullName>
    </recommendedName>
</protein>
<dbReference type="EMBL" id="NPHW01003249">
    <property type="protein sequence ID" value="OXV09906.1"/>
    <property type="molecule type" value="Genomic_DNA"/>
</dbReference>
<accession>A0A232M0M5</accession>
<dbReference type="Proteomes" id="UP000243515">
    <property type="component" value="Unassembled WGS sequence"/>
</dbReference>
<comment type="caution">
    <text evidence="1">The sequence shown here is derived from an EMBL/GenBank/DDBJ whole genome shotgun (WGS) entry which is preliminary data.</text>
</comment>
<evidence type="ECO:0000313" key="1">
    <source>
        <dbReference type="EMBL" id="OXV09906.1"/>
    </source>
</evidence>
<dbReference type="OrthoDB" id="277398at2759"/>
<organism evidence="1 2">
    <name type="scientific">Elaphomyces granulatus</name>
    <dbReference type="NCBI Taxonomy" id="519963"/>
    <lineage>
        <taxon>Eukaryota</taxon>
        <taxon>Fungi</taxon>
        <taxon>Dikarya</taxon>
        <taxon>Ascomycota</taxon>
        <taxon>Pezizomycotina</taxon>
        <taxon>Eurotiomycetes</taxon>
        <taxon>Eurotiomycetidae</taxon>
        <taxon>Eurotiales</taxon>
        <taxon>Elaphomycetaceae</taxon>
        <taxon>Elaphomyces</taxon>
    </lineage>
</organism>
<dbReference type="GO" id="GO:0008124">
    <property type="term" value="F:4-alpha-hydroxytetrahydrobiopterin dehydratase activity"/>
    <property type="evidence" value="ECO:0007669"/>
    <property type="project" value="InterPro"/>
</dbReference>